<reference evidence="2" key="1">
    <citation type="submission" date="2016-11" db="UniProtKB">
        <authorList>
            <consortium name="WormBaseParasite"/>
        </authorList>
    </citation>
    <scope>IDENTIFICATION</scope>
    <source>
        <strain evidence="2">KR3021</strain>
    </source>
</reference>
<proteinExistence type="predicted"/>
<evidence type="ECO:0000313" key="1">
    <source>
        <dbReference type="Proteomes" id="UP000095286"/>
    </source>
</evidence>
<evidence type="ECO:0000313" key="2">
    <source>
        <dbReference type="WBParaSite" id="RSKR_0000644500.2"/>
    </source>
</evidence>
<dbReference type="WBParaSite" id="RSKR_0000644500.2">
    <property type="protein sequence ID" value="RSKR_0000644500.2"/>
    <property type="gene ID" value="RSKR_0000644500"/>
</dbReference>
<protein>
    <submittedName>
        <fullName evidence="2">SSD domain-containing protein</fullName>
    </submittedName>
</protein>
<name>A0AC35U0P5_9BILA</name>
<organism evidence="1 2">
    <name type="scientific">Rhabditophanes sp. KR3021</name>
    <dbReference type="NCBI Taxonomy" id="114890"/>
    <lineage>
        <taxon>Eukaryota</taxon>
        <taxon>Metazoa</taxon>
        <taxon>Ecdysozoa</taxon>
        <taxon>Nematoda</taxon>
        <taxon>Chromadorea</taxon>
        <taxon>Rhabditida</taxon>
        <taxon>Tylenchina</taxon>
        <taxon>Panagrolaimomorpha</taxon>
        <taxon>Strongyloidoidea</taxon>
        <taxon>Alloionematidae</taxon>
        <taxon>Rhabditophanes</taxon>
    </lineage>
</organism>
<accession>A0AC35U0P5</accession>
<sequence>MVRGAMEATRLMIIGFFLLIAFVTYVFFSQVKKRYILPLVFGCIASPLFSAAAAFGVLSWLNYDMYTIMCVAPFLILGIGVDDCFILSNSFVNSTHIKDMRKRVTFVLISVGPSITITTLTNIFAFAIGVFTPARQMSMLCCCTSIAILIDFILTFTLFLPCLILIGKQKGEKKSDFNELKKRKKEIWAKNYVTFICSKKGKVVAVFLVAILYIFSSYGLANMKATFEPSKAFPSDSPLSNSMEEIRKVFNEHFPVNIYIQNPPDLANKEDYKQFYELISDIEKMPEAYDRKKSLLILDKYEEFDRKTHALFSSIGFSTGNYSPSFDNMPFYLDNIFATERIKYNKETKKLDKLAITFLAHNMSEWSLRAAFLEKTRKIVEKYPQFEAFIFDADSSVLDMILNVRTDMMGSIAVTIACMAVICFFFIPDYLGLFIIITTIFSICYNLVGFLALFGGADLDPVTMVDVLIATGFSVDYTAHIAAHFYASTENRHKRIASSLIEMSEPMLNAGISTVLCMLPIIFIKTYAIVAFAKTIFAVVFLGLFHGLFILPCLLSLVKITDKMIPNIDEILDRDCDKKPSLEPFLQED</sequence>
<dbReference type="Proteomes" id="UP000095286">
    <property type="component" value="Unplaced"/>
</dbReference>